<comment type="caution">
    <text evidence="1">The sequence shown here is derived from an EMBL/GenBank/DDBJ whole genome shotgun (WGS) entry which is preliminary data.</text>
</comment>
<gene>
    <name evidence="1" type="ORF">PAT3040_05916</name>
</gene>
<evidence type="ECO:0000313" key="1">
    <source>
        <dbReference type="EMBL" id="GBG11129.1"/>
    </source>
</evidence>
<dbReference type="InterPro" id="IPR008983">
    <property type="entry name" value="Tumour_necrosis_fac-like_dom"/>
</dbReference>
<dbReference type="Gene3D" id="2.60.120.40">
    <property type="match status" value="1"/>
</dbReference>
<sequence>MSGVEPNQFTLFLNGVPVTNTVYGSGAGTQQNFGQAIITIAAGDTLTLHNHTSAAAVTLQTLAGGTEINVNASVVIKKLDA</sequence>
<proteinExistence type="predicted"/>
<evidence type="ECO:0000313" key="2">
    <source>
        <dbReference type="Proteomes" id="UP000245202"/>
    </source>
</evidence>
<organism evidence="1 2">
    <name type="scientific">Paenibacillus agaridevorans</name>
    <dbReference type="NCBI Taxonomy" id="171404"/>
    <lineage>
        <taxon>Bacteria</taxon>
        <taxon>Bacillati</taxon>
        <taxon>Bacillota</taxon>
        <taxon>Bacilli</taxon>
        <taxon>Bacillales</taxon>
        <taxon>Paenibacillaceae</taxon>
        <taxon>Paenibacillus</taxon>
    </lineage>
</organism>
<evidence type="ECO:0008006" key="3">
    <source>
        <dbReference type="Google" id="ProtNLM"/>
    </source>
</evidence>
<reference evidence="1 2" key="1">
    <citation type="submission" date="2017-08" db="EMBL/GenBank/DDBJ databases">
        <title>Substantial Increase in Enzyme Production by Combined Drug-Resistance Mutations in Paenibacillus agaridevorans.</title>
        <authorList>
            <person name="Tanaka Y."/>
            <person name="Funane K."/>
            <person name="Hosaka T."/>
            <person name="Shiwa Y."/>
            <person name="Fujita N."/>
            <person name="Miyazaki T."/>
            <person name="Yoshikawa H."/>
            <person name="Murakami K."/>
            <person name="Kasahara K."/>
            <person name="Inaoka T."/>
            <person name="Hiraga Y."/>
            <person name="Ochi K."/>
        </authorList>
    </citation>
    <scope>NUCLEOTIDE SEQUENCE [LARGE SCALE GENOMIC DNA]</scope>
    <source>
        <strain evidence="1 2">T-3040</strain>
    </source>
</reference>
<dbReference type="Proteomes" id="UP000245202">
    <property type="component" value="Unassembled WGS sequence"/>
</dbReference>
<protein>
    <recommendedName>
        <fullName evidence="3">BclA C-terminal domain-containing protein</fullName>
    </recommendedName>
</protein>
<name>A0A2R5EZQ6_9BACL</name>
<accession>A0A2R5EZQ6</accession>
<dbReference type="AlphaFoldDB" id="A0A2R5EZQ6"/>
<keyword evidence="2" id="KW-1185">Reference proteome</keyword>
<dbReference type="EMBL" id="BDQX01000384">
    <property type="protein sequence ID" value="GBG11129.1"/>
    <property type="molecule type" value="Genomic_DNA"/>
</dbReference>